<keyword evidence="1" id="KW-0547">Nucleotide-binding</keyword>
<dbReference type="InterPro" id="IPR036627">
    <property type="entry name" value="CobW-likC_sf"/>
</dbReference>
<feature type="domain" description="CobW C-terminal" evidence="7">
    <location>
        <begin position="242"/>
        <end position="357"/>
    </location>
</feature>
<keyword evidence="3" id="KW-0143">Chaperone</keyword>
<dbReference type="Gene3D" id="3.30.1220.10">
    <property type="entry name" value="CobW-like, C-terminal domain"/>
    <property type="match status" value="1"/>
</dbReference>
<dbReference type="InterPro" id="IPR027417">
    <property type="entry name" value="P-loop_NTPase"/>
</dbReference>
<accession>A0A0S4KXU2</accession>
<evidence type="ECO:0000313" key="8">
    <source>
        <dbReference type="EMBL" id="CUQ67307.1"/>
    </source>
</evidence>
<comment type="function">
    <text evidence="5">Zinc chaperone that directly transfers zinc cofactor to target proteins, thereby activating them. Zinc is transferred from the CXCC motif in the GTPase domain to the zinc binding site in target proteins in a process requiring GTP hydrolysis.</text>
</comment>
<keyword evidence="2" id="KW-0378">Hydrolase</keyword>
<dbReference type="KEGG" id="nio:NITINOP_2335"/>
<comment type="catalytic activity">
    <reaction evidence="6">
        <text>GTP + H2O = GDP + phosphate + H(+)</text>
        <dbReference type="Rhea" id="RHEA:19669"/>
        <dbReference type="ChEBI" id="CHEBI:15377"/>
        <dbReference type="ChEBI" id="CHEBI:15378"/>
        <dbReference type="ChEBI" id="CHEBI:37565"/>
        <dbReference type="ChEBI" id="CHEBI:43474"/>
        <dbReference type="ChEBI" id="CHEBI:58189"/>
    </reaction>
    <physiologicalReaction direction="left-to-right" evidence="6">
        <dbReference type="Rhea" id="RHEA:19670"/>
    </physiologicalReaction>
</comment>
<evidence type="ECO:0000256" key="3">
    <source>
        <dbReference type="ARBA" id="ARBA00023186"/>
    </source>
</evidence>
<evidence type="ECO:0000256" key="4">
    <source>
        <dbReference type="ARBA" id="ARBA00034320"/>
    </source>
</evidence>
<name>A0A0S4KXU2_9BACT</name>
<dbReference type="InterPro" id="IPR003495">
    <property type="entry name" value="CobW/HypB/UreG_nucleotide-bd"/>
</dbReference>
<organism evidence="8 9">
    <name type="scientific">Candidatus Nitrospira inopinata</name>
    <dbReference type="NCBI Taxonomy" id="1715989"/>
    <lineage>
        <taxon>Bacteria</taxon>
        <taxon>Pseudomonadati</taxon>
        <taxon>Nitrospirota</taxon>
        <taxon>Nitrospiria</taxon>
        <taxon>Nitrospirales</taxon>
        <taxon>Nitrospiraceae</taxon>
        <taxon>Nitrospira</taxon>
    </lineage>
</organism>
<comment type="similarity">
    <text evidence="4">Belongs to the SIMIBI class G3E GTPase family. ZNG1 subfamily.</text>
</comment>
<keyword evidence="9" id="KW-1185">Reference proteome</keyword>
<evidence type="ECO:0000256" key="6">
    <source>
        <dbReference type="ARBA" id="ARBA00049117"/>
    </source>
</evidence>
<proteinExistence type="inferred from homology"/>
<evidence type="ECO:0000256" key="5">
    <source>
        <dbReference type="ARBA" id="ARBA00045658"/>
    </source>
</evidence>
<dbReference type="InterPro" id="IPR011629">
    <property type="entry name" value="CobW-like_C"/>
</dbReference>
<dbReference type="InterPro" id="IPR051927">
    <property type="entry name" value="Zn_Chap_cDPG_Synth"/>
</dbReference>
<sequence length="394" mass="44613">MHKVSVIVVSGFVGAGKTTLVGHLVQELGPARTAVMAEAGSVWVPEEVEANLSCDRHGARDPCSFRRRLADAIMEAARFGRCETILIENSGGTDPLLVANLFEAHTPDGDALSMVARLDHLITVIDAERFWLDYESGDTLGERGVRWGPDRDRAVAELLADQVECATALVLNKCDRVTQDERLRLERFLRLANPDAALVTVSSGRPGSIASSLPAGGSSDIKPGWMQLLSGDLLADHQCAMDGLLVYRAKRPFHPMRFWQFIQDEWPGVMRSKGYFWIASQPKTCYMWSQAGANCLYERLGRWWVAIPDQHWPKGEGALEELRKVWDLEFGDRRIELAFIGEHMDRSALTRRLDECLLTRDELCLDEELWRAFRDPFKKASWEKRHGRSEWRHR</sequence>
<dbReference type="GO" id="GO:0000166">
    <property type="term" value="F:nucleotide binding"/>
    <property type="evidence" value="ECO:0007669"/>
    <property type="project" value="UniProtKB-KW"/>
</dbReference>
<dbReference type="Gene3D" id="3.40.50.300">
    <property type="entry name" value="P-loop containing nucleotide triphosphate hydrolases"/>
    <property type="match status" value="1"/>
</dbReference>
<evidence type="ECO:0000256" key="1">
    <source>
        <dbReference type="ARBA" id="ARBA00022741"/>
    </source>
</evidence>
<dbReference type="Pfam" id="PF02492">
    <property type="entry name" value="cobW"/>
    <property type="match status" value="1"/>
</dbReference>
<evidence type="ECO:0000259" key="7">
    <source>
        <dbReference type="SMART" id="SM00833"/>
    </source>
</evidence>
<dbReference type="SMART" id="SM00833">
    <property type="entry name" value="CobW_C"/>
    <property type="match status" value="1"/>
</dbReference>
<protein>
    <submittedName>
        <fullName evidence="8">Putative metal chaperone YciC</fullName>
    </submittedName>
</protein>
<gene>
    <name evidence="8" type="ORF">NITINOP_2335</name>
</gene>
<reference evidence="9" key="1">
    <citation type="submission" date="2015-09" db="EMBL/GenBank/DDBJ databases">
        <authorList>
            <person name="Daims H."/>
        </authorList>
    </citation>
    <scope>NUCLEOTIDE SEQUENCE [LARGE SCALE GENOMIC DNA]</scope>
</reference>
<dbReference type="AlphaFoldDB" id="A0A0S4KXU2"/>
<dbReference type="RefSeq" id="WP_062485536.1">
    <property type="nucleotide sequence ID" value="NZ_LN885086.1"/>
</dbReference>
<evidence type="ECO:0000256" key="2">
    <source>
        <dbReference type="ARBA" id="ARBA00022801"/>
    </source>
</evidence>
<dbReference type="PANTHER" id="PTHR43603">
    <property type="entry name" value="COBW DOMAIN-CONTAINING PROTEIN DDB_G0274527"/>
    <property type="match status" value="1"/>
</dbReference>
<dbReference type="GO" id="GO:0016787">
    <property type="term" value="F:hydrolase activity"/>
    <property type="evidence" value="ECO:0007669"/>
    <property type="project" value="UniProtKB-KW"/>
</dbReference>
<dbReference type="STRING" id="1715989.NITINOP_2335"/>
<dbReference type="Pfam" id="PF07683">
    <property type="entry name" value="CobW_C"/>
    <property type="match status" value="1"/>
</dbReference>
<dbReference type="EMBL" id="LN885086">
    <property type="protein sequence ID" value="CUQ67307.1"/>
    <property type="molecule type" value="Genomic_DNA"/>
</dbReference>
<dbReference type="Proteomes" id="UP000066284">
    <property type="component" value="Chromosome 1"/>
</dbReference>
<dbReference type="PANTHER" id="PTHR43603:SF1">
    <property type="entry name" value="ZINC-REGULATED GTPASE METALLOPROTEIN ACTIVATOR 1"/>
    <property type="match status" value="1"/>
</dbReference>
<evidence type="ECO:0000313" key="9">
    <source>
        <dbReference type="Proteomes" id="UP000066284"/>
    </source>
</evidence>
<dbReference type="SUPFAM" id="SSF52540">
    <property type="entry name" value="P-loop containing nucleoside triphosphate hydrolases"/>
    <property type="match status" value="1"/>
</dbReference>